<organism evidence="3 4">
    <name type="scientific">Globodera rostochiensis</name>
    <name type="common">Golden nematode worm</name>
    <name type="synonym">Heterodera rostochiensis</name>
    <dbReference type="NCBI Taxonomy" id="31243"/>
    <lineage>
        <taxon>Eukaryota</taxon>
        <taxon>Metazoa</taxon>
        <taxon>Ecdysozoa</taxon>
        <taxon>Nematoda</taxon>
        <taxon>Chromadorea</taxon>
        <taxon>Rhabditida</taxon>
        <taxon>Tylenchina</taxon>
        <taxon>Tylenchomorpha</taxon>
        <taxon>Tylenchoidea</taxon>
        <taxon>Heteroderidae</taxon>
        <taxon>Heteroderinae</taxon>
        <taxon>Globodera</taxon>
    </lineage>
</organism>
<feature type="domain" description="Rho-GAP" evidence="2">
    <location>
        <begin position="1"/>
        <end position="70"/>
    </location>
</feature>
<keyword evidence="3" id="KW-1185">Reference proteome</keyword>
<dbReference type="Gene3D" id="1.10.555.10">
    <property type="entry name" value="Rho GTPase activation protein"/>
    <property type="match status" value="1"/>
</dbReference>
<dbReference type="Proteomes" id="UP000887572">
    <property type="component" value="Unplaced"/>
</dbReference>
<sequence>MLSQLKTRDLRSVLRLLRRVAANESHTKMGINALPVCVARSLLEKLDAVESVRLVPELVMFLVEQAPALLDGFLEDGPLLFHHQQQHHQQLASSSSSVGLVHRLGPYRGGILRRRIGSVSPDSGKLSSSSDDPASDDDDDDDGTGEDERQQQSTPYGPSSNRSKKGTRWLRTNSLDVEELEGLGTAPLAMDGEQDDSEKTPVALSRENSDVKDGAKAFVRGYKEALGLFDSGLFDRGLFASGLFDNDLLLTCL</sequence>
<dbReference type="InterPro" id="IPR008936">
    <property type="entry name" value="Rho_GTPase_activation_prot"/>
</dbReference>
<dbReference type="InterPro" id="IPR000198">
    <property type="entry name" value="RhoGAP_dom"/>
</dbReference>
<dbReference type="AlphaFoldDB" id="A0A914H8V7"/>
<accession>A0A914H8V7</accession>
<feature type="compositionally biased region" description="Polar residues" evidence="1">
    <location>
        <begin position="151"/>
        <end position="161"/>
    </location>
</feature>
<feature type="compositionally biased region" description="Acidic residues" evidence="1">
    <location>
        <begin position="133"/>
        <end position="145"/>
    </location>
</feature>
<name>A0A914H8V7_GLORO</name>
<protein>
    <submittedName>
        <fullName evidence="4">Rho-GAP domain-containing protein</fullName>
    </submittedName>
</protein>
<feature type="compositionally biased region" description="Low complexity" evidence="1">
    <location>
        <begin position="117"/>
        <end position="132"/>
    </location>
</feature>
<feature type="region of interest" description="Disordered" evidence="1">
    <location>
        <begin position="112"/>
        <end position="168"/>
    </location>
</feature>
<dbReference type="GO" id="GO:0007165">
    <property type="term" value="P:signal transduction"/>
    <property type="evidence" value="ECO:0007669"/>
    <property type="project" value="InterPro"/>
</dbReference>
<feature type="region of interest" description="Disordered" evidence="1">
    <location>
        <begin position="181"/>
        <end position="202"/>
    </location>
</feature>
<proteinExistence type="predicted"/>
<evidence type="ECO:0000256" key="1">
    <source>
        <dbReference type="SAM" id="MobiDB-lite"/>
    </source>
</evidence>
<evidence type="ECO:0000259" key="2">
    <source>
        <dbReference type="PROSITE" id="PS50238"/>
    </source>
</evidence>
<reference evidence="4" key="1">
    <citation type="submission" date="2022-11" db="UniProtKB">
        <authorList>
            <consortium name="WormBaseParasite"/>
        </authorList>
    </citation>
    <scope>IDENTIFICATION</scope>
</reference>
<evidence type="ECO:0000313" key="4">
    <source>
        <dbReference type="WBParaSite" id="Gr19_v10_g14835.t1"/>
    </source>
</evidence>
<dbReference type="PROSITE" id="PS50238">
    <property type="entry name" value="RHOGAP"/>
    <property type="match status" value="1"/>
</dbReference>
<evidence type="ECO:0000313" key="3">
    <source>
        <dbReference type="Proteomes" id="UP000887572"/>
    </source>
</evidence>
<dbReference type="WBParaSite" id="Gr19_v10_g14835.t1">
    <property type="protein sequence ID" value="Gr19_v10_g14835.t1"/>
    <property type="gene ID" value="Gr19_v10_g14835"/>
</dbReference>